<organism evidence="2">
    <name type="scientific">Parabacteroides merdae</name>
    <dbReference type="NCBI Taxonomy" id="46503"/>
    <lineage>
        <taxon>Bacteria</taxon>
        <taxon>Pseudomonadati</taxon>
        <taxon>Bacteroidota</taxon>
        <taxon>Bacteroidia</taxon>
        <taxon>Bacteroidales</taxon>
        <taxon>Tannerellaceae</taxon>
        <taxon>Parabacteroides</taxon>
    </lineage>
</organism>
<gene>
    <name evidence="2" type="ORF">PMLFYP103_00934</name>
</gene>
<name>A0A6N3B7T5_9BACT</name>
<dbReference type="EMBL" id="CACRUV010000015">
    <property type="protein sequence ID" value="VYT99173.1"/>
    <property type="molecule type" value="Genomic_DNA"/>
</dbReference>
<evidence type="ECO:0000313" key="2">
    <source>
        <dbReference type="EMBL" id="VYT99173.1"/>
    </source>
</evidence>
<sequence length="55" mass="6013">MEKNIGEYLSRKSTEVIAIVACIGLIITIILAAGSIRTEQEKAHMVLHSSCLQTK</sequence>
<keyword evidence="1" id="KW-0472">Membrane</keyword>
<keyword evidence="1" id="KW-1133">Transmembrane helix</keyword>
<protein>
    <submittedName>
        <fullName evidence="2">Uncharacterized protein</fullName>
    </submittedName>
</protein>
<dbReference type="RefSeq" id="WP_005639074.1">
    <property type="nucleotide sequence ID" value="NZ_BAABYG010000001.1"/>
</dbReference>
<keyword evidence="1" id="KW-0812">Transmembrane</keyword>
<feature type="transmembrane region" description="Helical" evidence="1">
    <location>
        <begin position="16"/>
        <end position="36"/>
    </location>
</feature>
<accession>A0A6N3B7T5</accession>
<dbReference type="AlphaFoldDB" id="A0A6N3B7T5"/>
<evidence type="ECO:0000256" key="1">
    <source>
        <dbReference type="SAM" id="Phobius"/>
    </source>
</evidence>
<proteinExistence type="predicted"/>
<reference evidence="2" key="1">
    <citation type="submission" date="2019-11" db="EMBL/GenBank/DDBJ databases">
        <authorList>
            <person name="Feng L."/>
        </authorList>
    </citation>
    <scope>NUCLEOTIDE SEQUENCE</scope>
    <source>
        <strain evidence="2">PmerdaeLFYP103</strain>
    </source>
</reference>
<dbReference type="GeneID" id="49205542"/>